<dbReference type="Proteomes" id="UP000440578">
    <property type="component" value="Unassembled WGS sequence"/>
</dbReference>
<name>A0A6A4W7D5_AMPAM</name>
<protein>
    <submittedName>
        <fullName evidence="2">Uncharacterized protein</fullName>
    </submittedName>
</protein>
<feature type="compositionally biased region" description="Low complexity" evidence="1">
    <location>
        <begin position="179"/>
        <end position="190"/>
    </location>
</feature>
<keyword evidence="3" id="KW-1185">Reference proteome</keyword>
<evidence type="ECO:0000256" key="1">
    <source>
        <dbReference type="SAM" id="MobiDB-lite"/>
    </source>
</evidence>
<accession>A0A6A4W7D5</accession>
<dbReference type="EMBL" id="VIIS01001467">
    <property type="protein sequence ID" value="KAF0297791.1"/>
    <property type="molecule type" value="Genomic_DNA"/>
</dbReference>
<feature type="region of interest" description="Disordered" evidence="1">
    <location>
        <begin position="116"/>
        <end position="190"/>
    </location>
</feature>
<evidence type="ECO:0000313" key="2">
    <source>
        <dbReference type="EMBL" id="KAF0297791.1"/>
    </source>
</evidence>
<evidence type="ECO:0000313" key="3">
    <source>
        <dbReference type="Proteomes" id="UP000440578"/>
    </source>
</evidence>
<proteinExistence type="predicted"/>
<feature type="region of interest" description="Disordered" evidence="1">
    <location>
        <begin position="38"/>
        <end position="69"/>
    </location>
</feature>
<reference evidence="2 3" key="1">
    <citation type="submission" date="2019-07" db="EMBL/GenBank/DDBJ databases">
        <title>Draft genome assembly of a fouling barnacle, Amphibalanus amphitrite (Darwin, 1854): The first reference genome for Thecostraca.</title>
        <authorList>
            <person name="Kim W."/>
        </authorList>
    </citation>
    <scope>NUCLEOTIDE SEQUENCE [LARGE SCALE GENOMIC DNA]</scope>
    <source>
        <strain evidence="2">SNU_AA5</strain>
        <tissue evidence="2">Soma without cirri and trophi</tissue>
    </source>
</reference>
<sequence length="234" mass="24064">MRLGSKMSGEAQCYCCETGVPPLDRALDELGMLAAVPAGRRQHQAETRRRRRYTVSAGQRPAPPSGSAQIAEQMSRIRLDGAGGGTSGGGGGGGPGSGFETLYINWDYVSGVGGAPRSPAGGKARRLWSRPAKPYSAGERPAGGRARTTSWGQQEVAALCSAPPPPAPAGAAGERRPAPSRSPAAPAAAPLVRSLSMENLKLGELAGPAGAAVRAGPDVETISRRIEGLRVEYQ</sequence>
<comment type="caution">
    <text evidence="2">The sequence shown here is derived from an EMBL/GenBank/DDBJ whole genome shotgun (WGS) entry which is preliminary data.</text>
</comment>
<gene>
    <name evidence="2" type="ORF">FJT64_004774</name>
</gene>
<dbReference type="AlphaFoldDB" id="A0A6A4W7D5"/>
<organism evidence="2 3">
    <name type="scientific">Amphibalanus amphitrite</name>
    <name type="common">Striped barnacle</name>
    <name type="synonym">Balanus amphitrite</name>
    <dbReference type="NCBI Taxonomy" id="1232801"/>
    <lineage>
        <taxon>Eukaryota</taxon>
        <taxon>Metazoa</taxon>
        <taxon>Ecdysozoa</taxon>
        <taxon>Arthropoda</taxon>
        <taxon>Crustacea</taxon>
        <taxon>Multicrustacea</taxon>
        <taxon>Cirripedia</taxon>
        <taxon>Thoracica</taxon>
        <taxon>Thoracicalcarea</taxon>
        <taxon>Balanomorpha</taxon>
        <taxon>Balanoidea</taxon>
        <taxon>Balanidae</taxon>
        <taxon>Amphibalaninae</taxon>
        <taxon>Amphibalanus</taxon>
    </lineage>
</organism>